<dbReference type="AlphaFoldDB" id="A0A1R2BZ49"/>
<reference evidence="3 4" key="1">
    <citation type="submission" date="2016-11" db="EMBL/GenBank/DDBJ databases">
        <title>The macronuclear genome of Stentor coeruleus: a giant cell with tiny introns.</title>
        <authorList>
            <person name="Slabodnick M."/>
            <person name="Ruby J.G."/>
            <person name="Reiff S.B."/>
            <person name="Swart E.C."/>
            <person name="Gosai S."/>
            <person name="Prabakaran S."/>
            <person name="Witkowska E."/>
            <person name="Larue G.E."/>
            <person name="Fisher S."/>
            <person name="Freeman R.M."/>
            <person name="Gunawardena J."/>
            <person name="Chu W."/>
            <person name="Stover N.A."/>
            <person name="Gregory B.D."/>
            <person name="Nowacki M."/>
            <person name="Derisi J."/>
            <person name="Roy S.W."/>
            <person name="Marshall W.F."/>
            <person name="Sood P."/>
        </authorList>
    </citation>
    <scope>NUCLEOTIDE SEQUENCE [LARGE SCALE GENOMIC DNA]</scope>
    <source>
        <strain evidence="3">WM001</strain>
    </source>
</reference>
<keyword evidence="4" id="KW-1185">Reference proteome</keyword>
<feature type="coiled-coil region" evidence="1">
    <location>
        <begin position="106"/>
        <end position="196"/>
    </location>
</feature>
<organism evidence="3 4">
    <name type="scientific">Stentor coeruleus</name>
    <dbReference type="NCBI Taxonomy" id="5963"/>
    <lineage>
        <taxon>Eukaryota</taxon>
        <taxon>Sar</taxon>
        <taxon>Alveolata</taxon>
        <taxon>Ciliophora</taxon>
        <taxon>Postciliodesmatophora</taxon>
        <taxon>Heterotrichea</taxon>
        <taxon>Heterotrichida</taxon>
        <taxon>Stentoridae</taxon>
        <taxon>Stentor</taxon>
    </lineage>
</organism>
<feature type="compositionally biased region" description="Polar residues" evidence="2">
    <location>
        <begin position="1"/>
        <end position="10"/>
    </location>
</feature>
<evidence type="ECO:0000313" key="4">
    <source>
        <dbReference type="Proteomes" id="UP000187209"/>
    </source>
</evidence>
<accession>A0A1R2BZ49</accession>
<proteinExistence type="predicted"/>
<feature type="region of interest" description="Disordered" evidence="2">
    <location>
        <begin position="1"/>
        <end position="22"/>
    </location>
</feature>
<gene>
    <name evidence="3" type="ORF">SteCoe_17425</name>
</gene>
<dbReference type="EMBL" id="MPUH01000358">
    <property type="protein sequence ID" value="OMJ81991.1"/>
    <property type="molecule type" value="Genomic_DNA"/>
</dbReference>
<protein>
    <submittedName>
        <fullName evidence="3">Uncharacterized protein</fullName>
    </submittedName>
</protein>
<comment type="caution">
    <text evidence="3">The sequence shown here is derived from an EMBL/GenBank/DDBJ whole genome shotgun (WGS) entry which is preliminary data.</text>
</comment>
<sequence>MKKSLTNFNVKETPKKRSSSMSTISINEFSRFSQQLSLLTEELAMLKKEKETLIEYNSQLTKKIEDCKIHNQSLSSNHDKLHNESKSINKSLQRFEQTRVKNLKTSKESQDNINKLEQIIDDLCKLKEDLLKRHRKESNNVKRLQEVVTRMRNELALQEKDRDKLRNDVNCSNKQIEQLEERVERLENSNMNFMKKIKVSIIRG</sequence>
<evidence type="ECO:0000313" key="3">
    <source>
        <dbReference type="EMBL" id="OMJ81991.1"/>
    </source>
</evidence>
<keyword evidence="1" id="KW-0175">Coiled coil</keyword>
<feature type="coiled-coil region" evidence="1">
    <location>
        <begin position="29"/>
        <end position="56"/>
    </location>
</feature>
<name>A0A1R2BZ49_9CILI</name>
<evidence type="ECO:0000256" key="2">
    <source>
        <dbReference type="SAM" id="MobiDB-lite"/>
    </source>
</evidence>
<dbReference type="Proteomes" id="UP000187209">
    <property type="component" value="Unassembled WGS sequence"/>
</dbReference>
<dbReference type="OrthoDB" id="322912at2759"/>
<evidence type="ECO:0000256" key="1">
    <source>
        <dbReference type="SAM" id="Coils"/>
    </source>
</evidence>